<sequence length="280" mass="30555">MEVLGAVAATGQLIGTGFAILDAIDQLRDFLKHAPDRCQGWRCQLDALSGTICDIRQNSQLQTYQVKRIIEDIAPKISTLTKLCAHYAPEPQPKSRLYKRLSKALSAKGIERRILQSFQSLEQDKTTLILSISTIHGPKGEEMASDQTRANGRSLCREATNHSEQKIHPKKDEEHSPIASKQKTMSARPGINFANIDINNSLLGVTQSVESGGPITFMGAKSLNGIGGVHDREVVLAALERYHAASSSVPSTQPSPGSHGHYGISSHRGHVGSSQTYRRR</sequence>
<organism evidence="1 2">
    <name type="scientific">Hypoxylon rubiginosum</name>
    <dbReference type="NCBI Taxonomy" id="110542"/>
    <lineage>
        <taxon>Eukaryota</taxon>
        <taxon>Fungi</taxon>
        <taxon>Dikarya</taxon>
        <taxon>Ascomycota</taxon>
        <taxon>Pezizomycotina</taxon>
        <taxon>Sordariomycetes</taxon>
        <taxon>Xylariomycetidae</taxon>
        <taxon>Xylariales</taxon>
        <taxon>Hypoxylaceae</taxon>
        <taxon>Hypoxylon</taxon>
    </lineage>
</organism>
<name>A0ACC0D8D4_9PEZI</name>
<protein>
    <submittedName>
        <fullName evidence="1">Uncharacterized protein</fullName>
    </submittedName>
</protein>
<comment type="caution">
    <text evidence="1">The sequence shown here is derived from an EMBL/GenBank/DDBJ whole genome shotgun (WGS) entry which is preliminary data.</text>
</comment>
<keyword evidence="2" id="KW-1185">Reference proteome</keyword>
<evidence type="ECO:0000313" key="2">
    <source>
        <dbReference type="Proteomes" id="UP001497680"/>
    </source>
</evidence>
<dbReference type="EMBL" id="MU394299">
    <property type="protein sequence ID" value="KAI6088859.1"/>
    <property type="molecule type" value="Genomic_DNA"/>
</dbReference>
<dbReference type="Proteomes" id="UP001497680">
    <property type="component" value="Unassembled WGS sequence"/>
</dbReference>
<reference evidence="1 2" key="1">
    <citation type="journal article" date="2022" name="New Phytol.">
        <title>Ecological generalism drives hyperdiversity of secondary metabolite gene clusters in xylarialean endophytes.</title>
        <authorList>
            <person name="Franco M.E.E."/>
            <person name="Wisecaver J.H."/>
            <person name="Arnold A.E."/>
            <person name="Ju Y.M."/>
            <person name="Slot J.C."/>
            <person name="Ahrendt S."/>
            <person name="Moore L.P."/>
            <person name="Eastman K.E."/>
            <person name="Scott K."/>
            <person name="Konkel Z."/>
            <person name="Mondo S.J."/>
            <person name="Kuo A."/>
            <person name="Hayes R.D."/>
            <person name="Haridas S."/>
            <person name="Andreopoulos B."/>
            <person name="Riley R."/>
            <person name="LaButti K."/>
            <person name="Pangilinan J."/>
            <person name="Lipzen A."/>
            <person name="Amirebrahimi M."/>
            <person name="Yan J."/>
            <person name="Adam C."/>
            <person name="Keymanesh K."/>
            <person name="Ng V."/>
            <person name="Louie K."/>
            <person name="Northen T."/>
            <person name="Drula E."/>
            <person name="Henrissat B."/>
            <person name="Hsieh H.M."/>
            <person name="Youens-Clark K."/>
            <person name="Lutzoni F."/>
            <person name="Miadlikowska J."/>
            <person name="Eastwood D.C."/>
            <person name="Hamelin R.C."/>
            <person name="Grigoriev I.V."/>
            <person name="U'Ren J.M."/>
        </authorList>
    </citation>
    <scope>NUCLEOTIDE SEQUENCE [LARGE SCALE GENOMIC DNA]</scope>
    <source>
        <strain evidence="1 2">ER1909</strain>
    </source>
</reference>
<gene>
    <name evidence="1" type="ORF">F4821DRAFT_233150</name>
</gene>
<accession>A0ACC0D8D4</accession>
<proteinExistence type="predicted"/>
<evidence type="ECO:0000313" key="1">
    <source>
        <dbReference type="EMBL" id="KAI6088859.1"/>
    </source>
</evidence>